<dbReference type="PANTHER" id="PTHR43585">
    <property type="entry name" value="FUMIPYRROLE BIOSYNTHESIS PROTEIN C"/>
    <property type="match status" value="1"/>
</dbReference>
<dbReference type="GO" id="GO:0046872">
    <property type="term" value="F:metal ion binding"/>
    <property type="evidence" value="ECO:0007669"/>
    <property type="project" value="InterPro"/>
</dbReference>
<gene>
    <name evidence="6" type="ORF">EV656_11727</name>
</gene>
<sequence>MAENAYPAAFVTYGWCRSAYTVVRSLAARGVEVHVGDSSPFAMCRVSRHTASFTRLPDFFAEPEAYVRVLGDALVKTGAKILLPCFEDVELVIRHREQLPADVWVAVPDLQNWAIAEDKLDYIERVGAAGCPVPVTYRVESRTEVQRLAGMLEFPVVLKVRMGNGARGVEIVETADELEPRFFALIEEFGLPEGRWPIVQQHLRGRKFKLDGVFRHGQSLATSVFEILRCKGAGKFGTSTFRRTVDFPQITRDAIRAMEALNWHGMFNTDWICDETGTARLIDINGRLSGAVGVPFAAGMDLPWIWYQVSAGLDEIQAEDARPGVHVRWLVGDGIALVEHAMDGKFREAAKILVPRPGCRHDDFSLTDPLPLMAEGLDYFMKFARARGSTRPMTEGMVR</sequence>
<dbReference type="Gene3D" id="3.30.470.20">
    <property type="entry name" value="ATP-grasp fold, B domain"/>
    <property type="match status" value="1"/>
</dbReference>
<evidence type="ECO:0000313" key="7">
    <source>
        <dbReference type="Proteomes" id="UP000295733"/>
    </source>
</evidence>
<protein>
    <submittedName>
        <fullName evidence="6">Putative ATP-grasp superfamily ATP-dependent carboligase</fullName>
    </submittedName>
</protein>
<dbReference type="Proteomes" id="UP000295733">
    <property type="component" value="Unassembled WGS sequence"/>
</dbReference>
<feature type="domain" description="ATP-grasp" evidence="5">
    <location>
        <begin position="123"/>
        <end position="311"/>
    </location>
</feature>
<evidence type="ECO:0000313" key="6">
    <source>
        <dbReference type="EMBL" id="TCP20754.1"/>
    </source>
</evidence>
<dbReference type="InterPro" id="IPR013815">
    <property type="entry name" value="ATP_grasp_subdomain_1"/>
</dbReference>
<dbReference type="Gene3D" id="3.30.1490.20">
    <property type="entry name" value="ATP-grasp fold, A domain"/>
    <property type="match status" value="1"/>
</dbReference>
<name>A0A4R2NHW6_RHOAD</name>
<dbReference type="EMBL" id="SLXL01000017">
    <property type="protein sequence ID" value="TCP20754.1"/>
    <property type="molecule type" value="Genomic_DNA"/>
</dbReference>
<accession>A0A4R2NHW6</accession>
<keyword evidence="7" id="KW-1185">Reference proteome</keyword>
<proteinExistence type="predicted"/>
<dbReference type="GO" id="GO:0005524">
    <property type="term" value="F:ATP binding"/>
    <property type="evidence" value="ECO:0007669"/>
    <property type="project" value="UniProtKB-UniRule"/>
</dbReference>
<dbReference type="PROSITE" id="PS50975">
    <property type="entry name" value="ATP_GRASP"/>
    <property type="match status" value="1"/>
</dbReference>
<keyword evidence="1 6" id="KW-0436">Ligase</keyword>
<dbReference type="GO" id="GO:0016874">
    <property type="term" value="F:ligase activity"/>
    <property type="evidence" value="ECO:0007669"/>
    <property type="project" value="UniProtKB-KW"/>
</dbReference>
<organism evidence="6 7">
    <name type="scientific">Rhodovulum adriaticum</name>
    <name type="common">Rhodopseudomonas adriatica</name>
    <dbReference type="NCBI Taxonomy" id="35804"/>
    <lineage>
        <taxon>Bacteria</taxon>
        <taxon>Pseudomonadati</taxon>
        <taxon>Pseudomonadota</taxon>
        <taxon>Alphaproteobacteria</taxon>
        <taxon>Rhodobacterales</taxon>
        <taxon>Paracoccaceae</taxon>
        <taxon>Rhodovulum</taxon>
    </lineage>
</organism>
<evidence type="ECO:0000256" key="4">
    <source>
        <dbReference type="PROSITE-ProRule" id="PRU00409"/>
    </source>
</evidence>
<dbReference type="InterPro" id="IPR011761">
    <property type="entry name" value="ATP-grasp"/>
</dbReference>
<keyword evidence="2 4" id="KW-0547">Nucleotide-binding</keyword>
<dbReference type="SUPFAM" id="SSF56059">
    <property type="entry name" value="Glutathione synthetase ATP-binding domain-like"/>
    <property type="match status" value="1"/>
</dbReference>
<keyword evidence="3 4" id="KW-0067">ATP-binding</keyword>
<dbReference type="InterPro" id="IPR052032">
    <property type="entry name" value="ATP-dep_AA_Ligase"/>
</dbReference>
<evidence type="ECO:0000259" key="5">
    <source>
        <dbReference type="PROSITE" id="PS50975"/>
    </source>
</evidence>
<evidence type="ECO:0000256" key="1">
    <source>
        <dbReference type="ARBA" id="ARBA00022598"/>
    </source>
</evidence>
<evidence type="ECO:0000256" key="3">
    <source>
        <dbReference type="ARBA" id="ARBA00022840"/>
    </source>
</evidence>
<reference evidence="6 7" key="1">
    <citation type="submission" date="2019-03" db="EMBL/GenBank/DDBJ databases">
        <title>Genomic Encyclopedia of Type Strains, Phase IV (KMG-IV): sequencing the most valuable type-strain genomes for metagenomic binning, comparative biology and taxonomic classification.</title>
        <authorList>
            <person name="Goeker M."/>
        </authorList>
    </citation>
    <scope>NUCLEOTIDE SEQUENCE [LARGE SCALE GENOMIC DNA]</scope>
    <source>
        <strain evidence="6 7">DSM 2781</strain>
    </source>
</reference>
<dbReference type="OrthoDB" id="9801162at2"/>
<dbReference type="RefSeq" id="WP_132605590.1">
    <property type="nucleotide sequence ID" value="NZ_NRRP01000030.1"/>
</dbReference>
<evidence type="ECO:0000256" key="2">
    <source>
        <dbReference type="ARBA" id="ARBA00022741"/>
    </source>
</evidence>
<dbReference type="PANTHER" id="PTHR43585:SF2">
    <property type="entry name" value="ATP-GRASP ENZYME FSQD"/>
    <property type="match status" value="1"/>
</dbReference>
<dbReference type="Pfam" id="PF15632">
    <property type="entry name" value="ATPgrasp_Ter"/>
    <property type="match status" value="1"/>
</dbReference>
<comment type="caution">
    <text evidence="6">The sequence shown here is derived from an EMBL/GenBank/DDBJ whole genome shotgun (WGS) entry which is preliminary data.</text>
</comment>
<dbReference type="AlphaFoldDB" id="A0A4R2NHW6"/>